<dbReference type="GO" id="GO:0003824">
    <property type="term" value="F:catalytic activity"/>
    <property type="evidence" value="ECO:0007669"/>
    <property type="project" value="InterPro"/>
</dbReference>
<name>A0A1B8BA62_FUSPO</name>
<gene>
    <name evidence="2" type="ORF">FPOA_03525</name>
</gene>
<dbReference type="InterPro" id="IPR053137">
    <property type="entry name" value="NLR-like"/>
</dbReference>
<dbReference type="InterPro" id="IPR036237">
    <property type="entry name" value="Xyl_isomerase-like_sf"/>
</dbReference>
<proteinExistence type="predicted"/>
<evidence type="ECO:0000259" key="1">
    <source>
        <dbReference type="Pfam" id="PF01261"/>
    </source>
</evidence>
<reference evidence="2 3" key="1">
    <citation type="submission" date="2016-06" db="EMBL/GenBank/DDBJ databases">
        <title>Living apart together: crosstalk between the core and supernumerary genomes in a fungal plant pathogen.</title>
        <authorList>
            <person name="Vanheule A."/>
            <person name="Audenaert K."/>
            <person name="Warris S."/>
            <person name="Van De Geest H."/>
            <person name="Schijlen E."/>
            <person name="Hofte M."/>
            <person name="De Saeger S."/>
            <person name="Haesaert G."/>
            <person name="Waalwijk C."/>
            <person name="Van Der Lee T."/>
        </authorList>
    </citation>
    <scope>NUCLEOTIDE SEQUENCE [LARGE SCALE GENOMIC DNA]</scope>
    <source>
        <strain evidence="2 3">2516</strain>
    </source>
</reference>
<protein>
    <recommendedName>
        <fullName evidence="1">Xylose isomerase-like TIM barrel domain-containing protein</fullName>
    </recommendedName>
</protein>
<comment type="caution">
    <text evidence="2">The sequence shown here is derived from an EMBL/GenBank/DDBJ whole genome shotgun (WGS) entry which is preliminary data.</text>
</comment>
<organism evidence="2 3">
    <name type="scientific">Fusarium poae</name>
    <dbReference type="NCBI Taxonomy" id="36050"/>
    <lineage>
        <taxon>Eukaryota</taxon>
        <taxon>Fungi</taxon>
        <taxon>Dikarya</taxon>
        <taxon>Ascomycota</taxon>
        <taxon>Pezizomycotina</taxon>
        <taxon>Sordariomycetes</taxon>
        <taxon>Hypocreomycetidae</taxon>
        <taxon>Hypocreales</taxon>
        <taxon>Nectriaceae</taxon>
        <taxon>Fusarium</taxon>
    </lineage>
</organism>
<dbReference type="Pfam" id="PF01261">
    <property type="entry name" value="AP_endonuc_2"/>
    <property type="match status" value="1"/>
</dbReference>
<dbReference type="STRING" id="36050.A0A1B8BA62"/>
<evidence type="ECO:0000313" key="3">
    <source>
        <dbReference type="Proteomes" id="UP000091967"/>
    </source>
</evidence>
<dbReference type="InterPro" id="IPR013022">
    <property type="entry name" value="Xyl_isomerase-like_TIM-brl"/>
</dbReference>
<dbReference type="EMBL" id="LYXU01000001">
    <property type="protein sequence ID" value="OBS29588.1"/>
    <property type="molecule type" value="Genomic_DNA"/>
</dbReference>
<keyword evidence="3" id="KW-1185">Reference proteome</keyword>
<dbReference type="Proteomes" id="UP000091967">
    <property type="component" value="Unassembled WGS sequence"/>
</dbReference>
<feature type="domain" description="Xylose isomerase-like TIM barrel" evidence="1">
    <location>
        <begin position="321"/>
        <end position="620"/>
    </location>
</feature>
<dbReference type="SUPFAM" id="SSF51658">
    <property type="entry name" value="Xylose isomerase-like"/>
    <property type="match status" value="1"/>
</dbReference>
<dbReference type="InterPro" id="IPR035994">
    <property type="entry name" value="Nucleoside_phosphorylase_sf"/>
</dbReference>
<dbReference type="AlphaFoldDB" id="A0A1B8BA62"/>
<accession>A0A1B8BA62</accession>
<dbReference type="SUPFAM" id="SSF53167">
    <property type="entry name" value="Purine and uridine phosphorylases"/>
    <property type="match status" value="1"/>
</dbReference>
<dbReference type="PANTHER" id="PTHR46082:SF11">
    <property type="entry name" value="AAA+ ATPASE DOMAIN-CONTAINING PROTEIN-RELATED"/>
    <property type="match status" value="1"/>
</dbReference>
<dbReference type="GO" id="GO:0009116">
    <property type="term" value="P:nucleoside metabolic process"/>
    <property type="evidence" value="ECO:0007669"/>
    <property type="project" value="InterPro"/>
</dbReference>
<sequence length="631" mass="69388">MSDPLDYTIGWICAIKAEYVAAQAFLDEKHPIPKFISRSDLNTYTLGRMGSHNVVIVVLPQGKYGLCSAASVAVDMCHSFPNIKMGLMVGIGGGVPSRKQDIRLGDVVVGIPGHAHGGVRQYSLLTALEDENLKTVGHLNGPPQAFLRAISGLSAEHDIQGHTLESSINAVLDKFPTLKNKCQRPESSLDRLYLPDYLHMSDKTSACADSCGDDLSNLISRPTRDEDDELSIHYGLIASDTTLCKDARIRDKLAADGVLCIEMEAAGLMNHFPCLVVRGIADYADTHKNDQWHGYAAMAASAYAKDFIPMKIKTSLPDKLNAIRNAGFDGIELSMPDVISYGELLNGSSPKEDDYDTLADVAKQIKSLTDDLGLKIMMLQPFANFEGWKKGTHDKQRQQAFDKAKGWIKVMEAAGITLLQVGSSDSEGISSSLDDLASDLAELADLLAEKNFSIAYENWCWATHAPTWKTVWQIIQKADRPNIGLCLDTFQTAGYEWGDPTTNDGLTPASSSEERQKRWEASLQELAETVPADKIYLLQISDAYKMDPPIENVKDEDGSRPRARWSHDYRPLPCDGGYLPVQDMVAAVLKTGFRSWLSVEVFDGLEGEHTDMNEYTQAAVESVKKLIDFSA</sequence>
<dbReference type="Gene3D" id="3.20.20.150">
    <property type="entry name" value="Divalent-metal-dependent TIM barrel enzymes"/>
    <property type="match status" value="1"/>
</dbReference>
<dbReference type="PANTHER" id="PTHR46082">
    <property type="entry name" value="ATP/GTP-BINDING PROTEIN-RELATED"/>
    <property type="match status" value="1"/>
</dbReference>
<evidence type="ECO:0000313" key="2">
    <source>
        <dbReference type="EMBL" id="OBS29588.1"/>
    </source>
</evidence>
<dbReference type="Gene3D" id="3.40.50.1580">
    <property type="entry name" value="Nucleoside phosphorylase domain"/>
    <property type="match status" value="1"/>
</dbReference>